<keyword evidence="2" id="KW-1185">Reference proteome</keyword>
<name>A0A6C0G1B9_9BACL</name>
<accession>A0A6C0G1B9</accession>
<dbReference type="AlphaFoldDB" id="A0A6C0G1B9"/>
<dbReference type="EMBL" id="CP048209">
    <property type="protein sequence ID" value="QHT60340.1"/>
    <property type="molecule type" value="Genomic_DNA"/>
</dbReference>
<dbReference type="RefSeq" id="WP_162356480.1">
    <property type="nucleotide sequence ID" value="NZ_CP048209.1"/>
</dbReference>
<dbReference type="KEGG" id="plyc:GXP70_10560"/>
<gene>
    <name evidence="1" type="ORF">GXP70_10560</name>
</gene>
<evidence type="ECO:0000313" key="2">
    <source>
        <dbReference type="Proteomes" id="UP000476064"/>
    </source>
</evidence>
<dbReference type="Proteomes" id="UP000476064">
    <property type="component" value="Chromosome"/>
</dbReference>
<sequence>MNGITALHDKSTLLRSVEHYCYQIAFYVLDNASDAAAASEQALLSLAGDPRFASAGADERRGMAKKAAVACAMLRARERCAANMRKEPHPHVANE</sequence>
<proteinExistence type="predicted"/>
<protein>
    <submittedName>
        <fullName evidence="1">Uncharacterized protein</fullName>
    </submittedName>
</protein>
<reference evidence="1 2" key="1">
    <citation type="submission" date="2020-01" db="EMBL/GenBank/DDBJ databases">
        <title>Paenibacillus sp. nov., isolated from tomato rhizosphere.</title>
        <authorList>
            <person name="Weon H.-Y."/>
            <person name="Lee S.A."/>
        </authorList>
    </citation>
    <scope>NUCLEOTIDE SEQUENCE [LARGE SCALE GENOMIC DNA]</scope>
    <source>
        <strain evidence="1 2">12200R-189</strain>
    </source>
</reference>
<organism evidence="1 2">
    <name type="scientific">Paenibacillus lycopersici</name>
    <dbReference type="NCBI Taxonomy" id="2704462"/>
    <lineage>
        <taxon>Bacteria</taxon>
        <taxon>Bacillati</taxon>
        <taxon>Bacillota</taxon>
        <taxon>Bacilli</taxon>
        <taxon>Bacillales</taxon>
        <taxon>Paenibacillaceae</taxon>
        <taxon>Paenibacillus</taxon>
    </lineage>
</organism>
<evidence type="ECO:0000313" key="1">
    <source>
        <dbReference type="EMBL" id="QHT60340.1"/>
    </source>
</evidence>